<evidence type="ECO:0000313" key="1">
    <source>
        <dbReference type="EMBL" id="KGF96439.1"/>
    </source>
</evidence>
<accession>A0A0A2A7G1</accession>
<protein>
    <recommendedName>
        <fullName evidence="3">ClpX-type ZB domain-containing protein</fullName>
    </recommendedName>
</protein>
<dbReference type="EMBL" id="JNAM01000012">
    <property type="protein sequence ID" value="KGF96439.1"/>
    <property type="molecule type" value="Genomic_DNA"/>
</dbReference>
<dbReference type="Proteomes" id="UP000030445">
    <property type="component" value="Unassembled WGS sequence"/>
</dbReference>
<evidence type="ECO:0008006" key="3">
    <source>
        <dbReference type="Google" id="ProtNLM"/>
    </source>
</evidence>
<dbReference type="AlphaFoldDB" id="A0A0A2A7G1"/>
<reference evidence="2" key="1">
    <citation type="journal article" date="2014" name="Sci. Data">
        <title>Genomes of diverse isolates of the marine cyanobacterium Prochlorococcus.</title>
        <authorList>
            <person name="Biller S."/>
            <person name="Berube P."/>
            <person name="Thompson J."/>
            <person name="Kelly L."/>
            <person name="Roggensack S."/>
            <person name="Awad L."/>
            <person name="Roache-Johnson K."/>
            <person name="Ding H."/>
            <person name="Giovannoni S.J."/>
            <person name="Moore L.R."/>
            <person name="Chisholm S.W."/>
        </authorList>
    </citation>
    <scope>NUCLEOTIDE SEQUENCE [LARGE SCALE GENOMIC DNA]</scope>
    <source>
        <strain evidence="2">MIT 9302</strain>
    </source>
</reference>
<sequence>MSPIFRCLICRKDIERSTKTFWNKKGHLLCSTCLDQMYKKSGKE</sequence>
<dbReference type="SUPFAM" id="SSF57850">
    <property type="entry name" value="RING/U-box"/>
    <property type="match status" value="1"/>
</dbReference>
<organism evidence="1 2">
    <name type="scientific">Prochlorococcus marinus str. MIT 9302</name>
    <dbReference type="NCBI Taxonomy" id="74545"/>
    <lineage>
        <taxon>Bacteria</taxon>
        <taxon>Bacillati</taxon>
        <taxon>Cyanobacteriota</taxon>
        <taxon>Cyanophyceae</taxon>
        <taxon>Synechococcales</taxon>
        <taxon>Prochlorococcaceae</taxon>
        <taxon>Prochlorococcus</taxon>
    </lineage>
</organism>
<dbReference type="RefSeq" id="WP_416406674.1">
    <property type="nucleotide sequence ID" value="NZ_CP138951.1"/>
</dbReference>
<comment type="caution">
    <text evidence="1">The sequence shown here is derived from an EMBL/GenBank/DDBJ whole genome shotgun (WGS) entry which is preliminary data.</text>
</comment>
<gene>
    <name evidence="1" type="ORF">EU96_1864</name>
</gene>
<proteinExistence type="predicted"/>
<name>A0A0A2A7G1_PROMR</name>
<dbReference type="Gene3D" id="2.10.110.10">
    <property type="entry name" value="Cysteine Rich Protein"/>
    <property type="match status" value="1"/>
</dbReference>
<evidence type="ECO:0000313" key="2">
    <source>
        <dbReference type="Proteomes" id="UP000030445"/>
    </source>
</evidence>